<sequence>MVNSSFIANAFRIYNFIFEIIKRVKAYLNYYSKGDLKNQKIYLNPLSPFFLIMQEKYPEIFMKIGVEIVKQKSDSGIEFTTLVINDKYIFKIHPKKIEIFSGHKRNPLMQKREEKCQEILQEMRVYANKKHDLSLNESWFDFP</sequence>
<dbReference type="EMBL" id="LAZR01000778">
    <property type="protein sequence ID" value="KKN58064.1"/>
    <property type="molecule type" value="Genomic_DNA"/>
</dbReference>
<gene>
    <name evidence="1" type="ORF">LCGC14_0555800</name>
</gene>
<name>A0A0F9RTI9_9ZZZZ</name>
<protein>
    <submittedName>
        <fullName evidence="1">Uncharacterized protein</fullName>
    </submittedName>
</protein>
<accession>A0A0F9RTI9</accession>
<reference evidence="1" key="1">
    <citation type="journal article" date="2015" name="Nature">
        <title>Complex archaea that bridge the gap between prokaryotes and eukaryotes.</title>
        <authorList>
            <person name="Spang A."/>
            <person name="Saw J.H."/>
            <person name="Jorgensen S.L."/>
            <person name="Zaremba-Niedzwiedzka K."/>
            <person name="Martijn J."/>
            <person name="Lind A.E."/>
            <person name="van Eijk R."/>
            <person name="Schleper C."/>
            <person name="Guy L."/>
            <person name="Ettema T.J."/>
        </authorList>
    </citation>
    <scope>NUCLEOTIDE SEQUENCE</scope>
</reference>
<evidence type="ECO:0000313" key="1">
    <source>
        <dbReference type="EMBL" id="KKN58064.1"/>
    </source>
</evidence>
<dbReference type="AlphaFoldDB" id="A0A0F9RTI9"/>
<proteinExistence type="predicted"/>
<comment type="caution">
    <text evidence="1">The sequence shown here is derived from an EMBL/GenBank/DDBJ whole genome shotgun (WGS) entry which is preliminary data.</text>
</comment>
<organism evidence="1">
    <name type="scientific">marine sediment metagenome</name>
    <dbReference type="NCBI Taxonomy" id="412755"/>
    <lineage>
        <taxon>unclassified sequences</taxon>
        <taxon>metagenomes</taxon>
        <taxon>ecological metagenomes</taxon>
    </lineage>
</organism>